<comment type="caution">
    <text evidence="1">The sequence shown here is derived from an EMBL/GenBank/DDBJ whole genome shotgun (WGS) entry which is preliminary data.</text>
</comment>
<accession>A0A949PQ81</accession>
<evidence type="ECO:0000313" key="2">
    <source>
        <dbReference type="Proteomes" id="UP000752297"/>
    </source>
</evidence>
<sequence>MQSNQLDPSSNIYGTDAGWHDVGNIELKLWNLSRAERSDLIYGNDRHQVLLIAKIKLIDSNGNPVPDQYCPSPSDIRRLSEPVNYDDGLSLGTGISVGWSYSGEQNAFLNPIQSTSNPVKEINIRDDYIFESCAYLHFYIQTEQRNSLATIGFCVEIRDKNGFLVRRVESTSDGKFHSSVEIRSISEIIFQSSDFQWSGIQKFHGGDTDDGLQMGRPSDNNLWREYAYSVTLDDRKYADNNNHIYRGFVIDDSVYQKEYSFGLINNGFYTFSGYLWPNNLYDENNVKLPNGTPLVRGECNEYAMKIDGAPERKTTVHNAQGTLLLSLLCAFGTSFKFGYIKIPLSVGVYDQYGNYGVICVNPDLLPDKYISSSQNNGLQTLKFFTNNEEKQPSHEQKEYYVYIQNSSKQYPRNATTEIQRGEPTVITARKGSTYDYFETEVLFKIEPQKYDENEIDSFYLESSTTTGAKALIGPFGIISFYGSYAENKFKIAPCWKTSSTCIADSSYERYMALLRLGTDGVEVILFVNGAYTDPALWPTSIPLPIIPFPISFAGFEWLFLPDKDAVI</sequence>
<dbReference type="AlphaFoldDB" id="A0A949PQ81"/>
<proteinExistence type="predicted"/>
<dbReference type="EMBL" id="JAHRVA010000004">
    <property type="protein sequence ID" value="MBV2143996.1"/>
    <property type="molecule type" value="Genomic_DNA"/>
</dbReference>
<name>A0A949PQ81_9HYPH</name>
<evidence type="ECO:0000313" key="1">
    <source>
        <dbReference type="EMBL" id="MBV2143996.1"/>
    </source>
</evidence>
<dbReference type="Proteomes" id="UP000752297">
    <property type="component" value="Unassembled WGS sequence"/>
</dbReference>
<reference evidence="1 2" key="1">
    <citation type="submission" date="2021-06" db="EMBL/GenBank/DDBJ databases">
        <title>Falsochrobactrum tianjin sp.nov., a new petroleum-degrading bacteria isolated from oily soils.</title>
        <authorList>
            <person name="Chen G."/>
            <person name="Chen H."/>
            <person name="Tian J."/>
            <person name="Qing J."/>
            <person name="Zhong L."/>
            <person name="Ma W."/>
            <person name="Song Y."/>
            <person name="Cui X."/>
            <person name="Yan B."/>
        </authorList>
    </citation>
    <scope>NUCLEOTIDE SEQUENCE [LARGE SCALE GENOMIC DNA]</scope>
    <source>
        <strain evidence="1 2">TDYN1</strain>
    </source>
</reference>
<keyword evidence="2" id="KW-1185">Reference proteome</keyword>
<gene>
    <name evidence="1" type="ORF">KUG47_10880</name>
</gene>
<organism evidence="1 2">
    <name type="scientific">Falsochrobactrum tianjinense</name>
    <dbReference type="NCBI Taxonomy" id="2706015"/>
    <lineage>
        <taxon>Bacteria</taxon>
        <taxon>Pseudomonadati</taxon>
        <taxon>Pseudomonadota</taxon>
        <taxon>Alphaproteobacteria</taxon>
        <taxon>Hyphomicrobiales</taxon>
        <taxon>Brucellaceae</taxon>
        <taxon>Falsochrobactrum</taxon>
    </lineage>
</organism>
<dbReference type="RefSeq" id="WP_217677987.1">
    <property type="nucleotide sequence ID" value="NZ_JAHRVA010000004.1"/>
</dbReference>
<protein>
    <submittedName>
        <fullName evidence="1">Uncharacterized protein</fullName>
    </submittedName>
</protein>